<evidence type="ECO:0000313" key="2">
    <source>
        <dbReference type="EMBL" id="KAK7901278.1"/>
    </source>
</evidence>
<name>A0AAW0NIX2_9GOBI</name>
<dbReference type="EMBL" id="JBBPFD010000013">
    <property type="protein sequence ID" value="KAK7901278.1"/>
    <property type="molecule type" value="Genomic_DNA"/>
</dbReference>
<evidence type="ECO:0000256" key="1">
    <source>
        <dbReference type="SAM" id="MobiDB-lite"/>
    </source>
</evidence>
<comment type="caution">
    <text evidence="2">The sequence shown here is derived from an EMBL/GenBank/DDBJ whole genome shotgun (WGS) entry which is preliminary data.</text>
</comment>
<reference evidence="3" key="1">
    <citation type="submission" date="2024-04" db="EMBL/GenBank/DDBJ databases">
        <title>Salinicola lusitanus LLJ914,a marine bacterium isolated from the Okinawa Trough.</title>
        <authorList>
            <person name="Li J."/>
        </authorList>
    </citation>
    <scope>NUCLEOTIDE SEQUENCE [LARGE SCALE GENOMIC DNA]</scope>
</reference>
<feature type="region of interest" description="Disordered" evidence="1">
    <location>
        <begin position="1"/>
        <end position="26"/>
    </location>
</feature>
<evidence type="ECO:0000313" key="3">
    <source>
        <dbReference type="Proteomes" id="UP001460270"/>
    </source>
</evidence>
<sequence length="87" mass="9605">MRDKHSRPDEKAMVFGPGQTENTTRQSDVWIGSSYEGESTVTMDEKLFKLKAGDSLLIHNLTSTSGSEMKGYGFVCGSEPRTQKTLS</sequence>
<feature type="compositionally biased region" description="Basic and acidic residues" evidence="1">
    <location>
        <begin position="1"/>
        <end position="12"/>
    </location>
</feature>
<dbReference type="AlphaFoldDB" id="A0AAW0NIX2"/>
<organism evidence="2 3">
    <name type="scientific">Mugilogobius chulae</name>
    <name type="common">yellowstripe goby</name>
    <dbReference type="NCBI Taxonomy" id="88201"/>
    <lineage>
        <taxon>Eukaryota</taxon>
        <taxon>Metazoa</taxon>
        <taxon>Chordata</taxon>
        <taxon>Craniata</taxon>
        <taxon>Vertebrata</taxon>
        <taxon>Euteleostomi</taxon>
        <taxon>Actinopterygii</taxon>
        <taxon>Neopterygii</taxon>
        <taxon>Teleostei</taxon>
        <taxon>Neoteleostei</taxon>
        <taxon>Acanthomorphata</taxon>
        <taxon>Gobiaria</taxon>
        <taxon>Gobiiformes</taxon>
        <taxon>Gobioidei</taxon>
        <taxon>Gobiidae</taxon>
        <taxon>Gobionellinae</taxon>
        <taxon>Mugilogobius</taxon>
    </lineage>
</organism>
<accession>A0AAW0NIX2</accession>
<dbReference type="Proteomes" id="UP001460270">
    <property type="component" value="Unassembled WGS sequence"/>
</dbReference>
<gene>
    <name evidence="2" type="ORF">WMY93_018047</name>
</gene>
<protein>
    <submittedName>
        <fullName evidence="2">Uncharacterized protein</fullName>
    </submittedName>
</protein>
<proteinExistence type="predicted"/>
<keyword evidence="3" id="KW-1185">Reference proteome</keyword>